<keyword evidence="4" id="KW-0547">Nucleotide-binding</keyword>
<dbReference type="OrthoDB" id="5337378at2759"/>
<dbReference type="Proteomes" id="UP000728032">
    <property type="component" value="Unassembled WGS sequence"/>
</dbReference>
<dbReference type="PANTHER" id="PTHR11042">
    <property type="entry name" value="EUKARYOTIC TRANSLATION INITIATION FACTOR 2-ALPHA KINASE EIF2-ALPHA KINASE -RELATED"/>
    <property type="match status" value="1"/>
</dbReference>
<feature type="domain" description="Protein kinase" evidence="7">
    <location>
        <begin position="299"/>
        <end position="541"/>
    </location>
</feature>
<dbReference type="SMART" id="SM00220">
    <property type="entry name" value="S_TKc"/>
    <property type="match status" value="1"/>
</dbReference>
<dbReference type="SUPFAM" id="SSF56112">
    <property type="entry name" value="Protein kinase-like (PK-like)"/>
    <property type="match status" value="3"/>
</dbReference>
<gene>
    <name evidence="8" type="ORF">ONB1V03_LOCUS7835</name>
</gene>
<dbReference type="InterPro" id="IPR050339">
    <property type="entry name" value="CC_SR_Kinase"/>
</dbReference>
<feature type="non-terminal residue" evidence="8">
    <location>
        <position position="1"/>
    </location>
</feature>
<evidence type="ECO:0000313" key="9">
    <source>
        <dbReference type="Proteomes" id="UP000728032"/>
    </source>
</evidence>
<evidence type="ECO:0000313" key="8">
    <source>
        <dbReference type="EMBL" id="CAD7650489.1"/>
    </source>
</evidence>
<name>A0A7R9LZ79_9ACAR</name>
<evidence type="ECO:0000256" key="5">
    <source>
        <dbReference type="ARBA" id="ARBA00022777"/>
    </source>
</evidence>
<dbReference type="GO" id="GO:0005634">
    <property type="term" value="C:nucleus"/>
    <property type="evidence" value="ECO:0007669"/>
    <property type="project" value="TreeGrafter"/>
</dbReference>
<dbReference type="PROSITE" id="PS50011">
    <property type="entry name" value="PROTEIN_KINASE_DOM"/>
    <property type="match status" value="3"/>
</dbReference>
<reference evidence="8" key="1">
    <citation type="submission" date="2020-11" db="EMBL/GenBank/DDBJ databases">
        <authorList>
            <person name="Tran Van P."/>
        </authorList>
    </citation>
    <scope>NUCLEOTIDE SEQUENCE</scope>
</reference>
<dbReference type="EMBL" id="OC918981">
    <property type="protein sequence ID" value="CAD7650489.1"/>
    <property type="molecule type" value="Genomic_DNA"/>
</dbReference>
<keyword evidence="5" id="KW-0418">Kinase</keyword>
<sequence length="1297" mass="148688">YWRDAQEGRQSKDDIRHIINAVYRPARHYAILHVQMDHYSLTLHDVLTQLRRYFDAKPRKLLPDLGYYIMSELLLEIMEGLDYLHTRDPPITHRKLRTDNIFIDPRSGALFVKLGKFTRPEHRDVPRGAQTMSVSVVFNKSSHKYLAPEVKQNQKYSNKSDVYCMGVIIQDMFNFDINRFGYNTTNSTDTLTGKYSELNNLTIQLLNGMTRRRPTCAEVLQNRNLWSLPITAILDQIVDTIDVNQSYDINSDFVANFLQTKYKFNESIAQTLAVNHEEREDRRLSTIDENNSGVNVNNFTILEQLSAGAFGQTYKVLDNQSDVNQQIHAFNVLTQLEPQFTRQLLSNWLEYSSIGDDIPVLMLYTQSEWCLMSLTELMPKMHGYFGVDAQHLLPPLAYYMASELLLEILECIQYLHTCAPPIIHCNIKPNNILIAPVSNGRFVKLADIKGPGVGNTGGPTGGDRYLAPEVRHSGKYSVKSDIYSTGVLVQQLFNFDTNTIENMNSEYKPMYGKLLETTIKCLNGISHVRPTSDQLLENSWEWAVPYGAIRDEICEHRDVTIQDINQQFIEHFMQTKYVMNEEILAMNTNPMNTSMIDMSIHEAIPEEPSDESLDDNIPTHEVIHTIDSVDTGTPCEESIEISRDIDITTETLNQSSDEIITEMYKSSEDLTDIAIDVVLPNALVDNEDIPTNDTALTHPKPIDITTDEGLPISMSRDVLIHSEPIVISPDVVTTTENSVDISRVEAIPYMDSEEMDTQVKVAIDREDIIDDIIANHEFFDPDQVLPKREMDITADEFIIPVLTERLHAEQSVSNYLDIEKAVTDEDRDVAIDKLIESIDSEMGIDLQNKQSIDEQIDKIIDDQNLLNSSVSLTLDQIINIAPGHVNGIPDDDLAINEPIITKEVIIIREEPMDESLDKIIIDQKLQTSESMDQQIDCILDEQDLLNREVNLTLDQISGDTDIAPRNLYLSMDNNNEDIVEIPIENNKYSDNFIEVGQLAIGDFGPVYKVLHKAYQTPSTIKRIKIIDSNDYKIYKHVLSVWSQLDPEHVLKYLCHWCEYDDYSRNPFMFWLYIQTDVYIMSLTEVIPKLNDYFDAKPRQLYQPMAYYVASELLLDVLECTHYLHTCAPPITHANIKPNNILITCGPTVRCVKLTDIGLQVPHKTMNGEQYDPYIAPELLDGTGTARPRCEFLLNAKQDWALPYRVVREAIPNIVDVNRTYDTNHEFIEYFLQTKYNFNEKPQPLIQTMHKFSDLSIDEKRLENHFLVDSIVQIAQGDWGTKKTIIFKDYMRLNCGHR</sequence>
<keyword evidence="6" id="KW-0067">ATP-binding</keyword>
<dbReference type="PANTHER" id="PTHR11042:SF160">
    <property type="entry name" value="EUKARYOTIC TRANSLATION INITIATION FACTOR 2-ALPHA KINASE 1"/>
    <property type="match status" value="1"/>
</dbReference>
<dbReference type="GO" id="GO:0005524">
    <property type="term" value="F:ATP binding"/>
    <property type="evidence" value="ECO:0007669"/>
    <property type="project" value="UniProtKB-KW"/>
</dbReference>
<evidence type="ECO:0000256" key="2">
    <source>
        <dbReference type="ARBA" id="ARBA00022527"/>
    </source>
</evidence>
<evidence type="ECO:0000256" key="4">
    <source>
        <dbReference type="ARBA" id="ARBA00022741"/>
    </source>
</evidence>
<keyword evidence="9" id="KW-1185">Reference proteome</keyword>
<organism evidence="8">
    <name type="scientific">Oppiella nova</name>
    <dbReference type="NCBI Taxonomy" id="334625"/>
    <lineage>
        <taxon>Eukaryota</taxon>
        <taxon>Metazoa</taxon>
        <taxon>Ecdysozoa</taxon>
        <taxon>Arthropoda</taxon>
        <taxon>Chelicerata</taxon>
        <taxon>Arachnida</taxon>
        <taxon>Acari</taxon>
        <taxon>Acariformes</taxon>
        <taxon>Sarcoptiformes</taxon>
        <taxon>Oribatida</taxon>
        <taxon>Brachypylina</taxon>
        <taxon>Oppioidea</taxon>
        <taxon>Oppiidae</taxon>
        <taxon>Oppiella</taxon>
    </lineage>
</organism>
<feature type="domain" description="Protein kinase" evidence="7">
    <location>
        <begin position="992"/>
        <end position="1297"/>
    </location>
</feature>
<evidence type="ECO:0000259" key="7">
    <source>
        <dbReference type="PROSITE" id="PS50011"/>
    </source>
</evidence>
<proteinExistence type="predicted"/>
<accession>A0A7R9LZ79</accession>
<evidence type="ECO:0000256" key="1">
    <source>
        <dbReference type="ARBA" id="ARBA00012513"/>
    </source>
</evidence>
<protein>
    <recommendedName>
        <fullName evidence="1">non-specific serine/threonine protein kinase</fullName>
        <ecNumber evidence="1">2.7.11.1</ecNumber>
    </recommendedName>
</protein>
<dbReference type="GO" id="GO:0005737">
    <property type="term" value="C:cytoplasm"/>
    <property type="evidence" value="ECO:0007669"/>
    <property type="project" value="TreeGrafter"/>
</dbReference>
<evidence type="ECO:0000256" key="3">
    <source>
        <dbReference type="ARBA" id="ARBA00022679"/>
    </source>
</evidence>
<dbReference type="EMBL" id="CAJPVJ010004156">
    <property type="protein sequence ID" value="CAG2168345.1"/>
    <property type="molecule type" value="Genomic_DNA"/>
</dbReference>
<dbReference type="InterPro" id="IPR011009">
    <property type="entry name" value="Kinase-like_dom_sf"/>
</dbReference>
<feature type="domain" description="Protein kinase" evidence="7">
    <location>
        <begin position="1"/>
        <end position="225"/>
    </location>
</feature>
<evidence type="ECO:0000256" key="6">
    <source>
        <dbReference type="ARBA" id="ARBA00022840"/>
    </source>
</evidence>
<dbReference type="InterPro" id="IPR000719">
    <property type="entry name" value="Prot_kinase_dom"/>
</dbReference>
<keyword evidence="3" id="KW-0808">Transferase</keyword>
<dbReference type="EC" id="2.7.11.1" evidence="1"/>
<dbReference type="Gene3D" id="1.10.510.10">
    <property type="entry name" value="Transferase(Phosphotransferase) domain 1"/>
    <property type="match status" value="3"/>
</dbReference>
<dbReference type="Pfam" id="PF00069">
    <property type="entry name" value="Pkinase"/>
    <property type="match status" value="3"/>
</dbReference>
<keyword evidence="2" id="KW-0723">Serine/threonine-protein kinase</keyword>
<dbReference type="Gene3D" id="3.30.200.20">
    <property type="entry name" value="Phosphorylase Kinase, domain 1"/>
    <property type="match status" value="1"/>
</dbReference>
<dbReference type="GO" id="GO:0004694">
    <property type="term" value="F:eukaryotic translation initiation factor 2alpha kinase activity"/>
    <property type="evidence" value="ECO:0007669"/>
    <property type="project" value="TreeGrafter"/>
</dbReference>